<dbReference type="PROSITE" id="PS00671">
    <property type="entry name" value="D_2_HYDROXYACID_DH_3"/>
    <property type="match status" value="1"/>
</dbReference>
<name>A0A2N7W7S9_9BURK</name>
<dbReference type="PROSITE" id="PS00065">
    <property type="entry name" value="D_2_HYDROXYACID_DH_1"/>
    <property type="match status" value="1"/>
</dbReference>
<evidence type="ECO:0000256" key="1">
    <source>
        <dbReference type="ARBA" id="ARBA00005854"/>
    </source>
</evidence>
<keyword evidence="6" id="KW-1185">Reference proteome</keyword>
<protein>
    <submittedName>
        <fullName evidence="5">Glyoxylate/hydroxypyruvate reductase A</fullName>
    </submittedName>
</protein>
<evidence type="ECO:0000256" key="2">
    <source>
        <dbReference type="ARBA" id="ARBA00023002"/>
    </source>
</evidence>
<evidence type="ECO:0000313" key="5">
    <source>
        <dbReference type="EMBL" id="PMS25451.1"/>
    </source>
</evidence>
<sequence>MKILFHTPHADEAPAWLASLARALPSADVRLWTPGDEAPADYAIVWRPPAELFAPRAGLRAVFVLGAGVDALLALERSRPRTLPAGVPLVRLEDTGMAAQMAEYAVYATLRYMRRFDEYELAQRQPRQPGIEGRWQVLEPHPRETFHVGVLGLGALGAHVAKALAMLGLPVRGYSRTQKSIDGVATFAGEDRLPAFLDGLKLVVNLLPSTPATDGILNRTTFSHLARGAYLVNLARGAHVVERDLIDALDEGRLAAATLDVFAQEPLPPAHPFWHMPRVTVTPHISALTLREPAVDQIARKIGALARGEAIGGIVDPLRGY</sequence>
<dbReference type="PANTHER" id="PTHR43333">
    <property type="entry name" value="2-HACID_DH_C DOMAIN-CONTAINING PROTEIN"/>
    <property type="match status" value="1"/>
</dbReference>
<dbReference type="GO" id="GO:0016616">
    <property type="term" value="F:oxidoreductase activity, acting on the CH-OH group of donors, NAD or NADP as acceptor"/>
    <property type="evidence" value="ECO:0007669"/>
    <property type="project" value="UniProtKB-ARBA"/>
</dbReference>
<dbReference type="InterPro" id="IPR036291">
    <property type="entry name" value="NAD(P)-bd_dom_sf"/>
</dbReference>
<dbReference type="SUPFAM" id="SSF51735">
    <property type="entry name" value="NAD(P)-binding Rossmann-fold domains"/>
    <property type="match status" value="1"/>
</dbReference>
<dbReference type="GO" id="GO:0051287">
    <property type="term" value="F:NAD binding"/>
    <property type="evidence" value="ECO:0007669"/>
    <property type="project" value="InterPro"/>
</dbReference>
<dbReference type="InterPro" id="IPR006140">
    <property type="entry name" value="D-isomer_DH_NAD-bd"/>
</dbReference>
<dbReference type="RefSeq" id="WP_102609842.1">
    <property type="nucleotide sequence ID" value="NZ_CADIKD010000010.1"/>
</dbReference>
<dbReference type="PANTHER" id="PTHR43333:SF1">
    <property type="entry name" value="D-ISOMER SPECIFIC 2-HYDROXYACID DEHYDROGENASE NAD-BINDING DOMAIN-CONTAINING PROTEIN"/>
    <property type="match status" value="1"/>
</dbReference>
<comment type="similarity">
    <text evidence="1">Belongs to the D-isomer specific 2-hydroxyacid dehydrogenase family.</text>
</comment>
<feature type="domain" description="D-isomer specific 2-hydroxyacid dehydrogenase NAD-binding" evidence="4">
    <location>
        <begin position="110"/>
        <end position="286"/>
    </location>
</feature>
<dbReference type="Gene3D" id="3.40.50.720">
    <property type="entry name" value="NAD(P)-binding Rossmann-like Domain"/>
    <property type="match status" value="2"/>
</dbReference>
<dbReference type="InterPro" id="IPR029752">
    <property type="entry name" value="D-isomer_DH_CS1"/>
</dbReference>
<evidence type="ECO:0000256" key="3">
    <source>
        <dbReference type="ARBA" id="ARBA00023027"/>
    </source>
</evidence>
<keyword evidence="5" id="KW-0670">Pyruvate</keyword>
<keyword evidence="3" id="KW-0520">NAD</keyword>
<keyword evidence="2" id="KW-0560">Oxidoreductase</keyword>
<dbReference type="CDD" id="cd12164">
    <property type="entry name" value="GDH_like_2"/>
    <property type="match status" value="1"/>
</dbReference>
<evidence type="ECO:0000259" key="4">
    <source>
        <dbReference type="Pfam" id="PF02826"/>
    </source>
</evidence>
<organism evidence="5 6">
    <name type="scientific">Trinickia soli</name>
    <dbReference type="NCBI Taxonomy" id="380675"/>
    <lineage>
        <taxon>Bacteria</taxon>
        <taxon>Pseudomonadati</taxon>
        <taxon>Pseudomonadota</taxon>
        <taxon>Betaproteobacteria</taxon>
        <taxon>Burkholderiales</taxon>
        <taxon>Burkholderiaceae</taxon>
        <taxon>Trinickia</taxon>
    </lineage>
</organism>
<gene>
    <name evidence="5" type="ORF">C0Z19_10455</name>
</gene>
<dbReference type="Proteomes" id="UP000235347">
    <property type="component" value="Unassembled WGS sequence"/>
</dbReference>
<comment type="caution">
    <text evidence="5">The sequence shown here is derived from an EMBL/GenBank/DDBJ whole genome shotgun (WGS) entry which is preliminary data.</text>
</comment>
<accession>A0A2N7W7S9</accession>
<reference evidence="5 6" key="1">
    <citation type="submission" date="2018-01" db="EMBL/GenBank/DDBJ databases">
        <title>Whole genome analyses suggest that Burkholderia sensu lato contains two further novel genera in the rhizoxinica-symbiotica group Mycetohabitans gen. nov., and Trinickia gen. nov.: implications for the evolution of diazotrophy and nodulation in the Burkholderiaceae.</title>
        <authorList>
            <person name="Estrada-de los Santos P."/>
            <person name="Palmer M."/>
            <person name="Chavez-Ramirez B."/>
            <person name="Beukes C."/>
            <person name="Steenkamp E.T."/>
            <person name="Hirsch A.M."/>
            <person name="Manyaka P."/>
            <person name="Maluk M."/>
            <person name="Lafos M."/>
            <person name="Crook M."/>
            <person name="Gross E."/>
            <person name="Simon M.F."/>
            <person name="Bueno dos Reis Junior F."/>
            <person name="Poole P.S."/>
            <person name="Venter S.N."/>
            <person name="James E.K."/>
        </authorList>
    </citation>
    <scope>NUCLEOTIDE SEQUENCE [LARGE SCALE GENOMIC DNA]</scope>
    <source>
        <strain evidence="5 6">GP25-8</strain>
    </source>
</reference>
<evidence type="ECO:0000313" key="6">
    <source>
        <dbReference type="Proteomes" id="UP000235347"/>
    </source>
</evidence>
<dbReference type="EMBL" id="PNYB01000007">
    <property type="protein sequence ID" value="PMS25451.1"/>
    <property type="molecule type" value="Genomic_DNA"/>
</dbReference>
<dbReference type="AlphaFoldDB" id="A0A2N7W7S9"/>
<dbReference type="Pfam" id="PF02826">
    <property type="entry name" value="2-Hacid_dh_C"/>
    <property type="match status" value="1"/>
</dbReference>
<proteinExistence type="inferred from homology"/>
<dbReference type="InterPro" id="IPR029753">
    <property type="entry name" value="D-isomer_DH_CS"/>
</dbReference>